<protein>
    <recommendedName>
        <fullName evidence="9">Ribonuclease</fullName>
        <ecNumber evidence="9">3.1.26.4</ecNumber>
    </recommendedName>
</protein>
<reference evidence="11 12" key="1">
    <citation type="submission" date="2019-07" db="EMBL/GenBank/DDBJ databases">
        <title>Genomes of Cafeteria roenbergensis.</title>
        <authorList>
            <person name="Fischer M.G."/>
            <person name="Hackl T."/>
            <person name="Roman M."/>
        </authorList>
    </citation>
    <scope>NUCLEOTIDE SEQUENCE [LARGE SCALE GENOMIC DNA]</scope>
    <source>
        <strain evidence="11 12">BVI</strain>
    </source>
</reference>
<evidence type="ECO:0000256" key="4">
    <source>
        <dbReference type="ARBA" id="ARBA00022722"/>
    </source>
</evidence>
<dbReference type="Pfam" id="PF01351">
    <property type="entry name" value="RNase_HII"/>
    <property type="match status" value="1"/>
</dbReference>
<dbReference type="PANTHER" id="PTHR10954:SF7">
    <property type="entry name" value="RIBONUCLEASE H2 SUBUNIT A"/>
    <property type="match status" value="1"/>
</dbReference>
<dbReference type="NCBIfam" id="TIGR00729">
    <property type="entry name" value="ribonuclease HII"/>
    <property type="match status" value="1"/>
</dbReference>
<dbReference type="InterPro" id="IPR012337">
    <property type="entry name" value="RNaseH-like_sf"/>
</dbReference>
<keyword evidence="6 8" id="KW-0255">Endonuclease</keyword>
<evidence type="ECO:0000256" key="3">
    <source>
        <dbReference type="ARBA" id="ARBA00007058"/>
    </source>
</evidence>
<dbReference type="InterPro" id="IPR001352">
    <property type="entry name" value="RNase_HII/HIII"/>
</dbReference>
<sequence>MASGALAAAEARSFTVWGDIPAGCRNVPLVAGIDEAGRGSVIGDMVYGIAFWPADADAEISRLGFQDSKTLTPEARDKLFEGLKATGRIGWVIRRVSAEEISAKMLLRSAVSLNAMAFDAALGLAKGLVSEGLMLSKLIVDTVGDPERYRRFLHDGLDGRVDVVVEKKADATYPVVSAASIAAKCSRDASVKAEALKARCLEQAVDIRTGAGSGYPSDPVCKAWMREVMHPVFGWPSVARFSWANAKDMLDTDAVAVDFGEDTEETPGDYAGGSAAAAPARISTFFTPSAAGGSGASVRKPCSSLAGLGSAAATSVF</sequence>
<dbReference type="FunFam" id="1.10.10.460:FF:000001">
    <property type="entry name" value="Ribonuclease"/>
    <property type="match status" value="1"/>
</dbReference>
<keyword evidence="5 8" id="KW-0479">Metal-binding</keyword>
<dbReference type="OMA" id="REECRFF"/>
<evidence type="ECO:0000313" key="12">
    <source>
        <dbReference type="Proteomes" id="UP000323011"/>
    </source>
</evidence>
<dbReference type="GO" id="GO:0043137">
    <property type="term" value="P:DNA replication, removal of RNA primer"/>
    <property type="evidence" value="ECO:0007669"/>
    <property type="project" value="TreeGrafter"/>
</dbReference>
<dbReference type="PROSITE" id="PS51975">
    <property type="entry name" value="RNASE_H_2"/>
    <property type="match status" value="1"/>
</dbReference>
<evidence type="ECO:0000313" key="11">
    <source>
        <dbReference type="EMBL" id="KAA0146157.1"/>
    </source>
</evidence>
<dbReference type="EMBL" id="VLTN01000098">
    <property type="protein sequence ID" value="KAA0146157.1"/>
    <property type="molecule type" value="Genomic_DNA"/>
</dbReference>
<evidence type="ECO:0000256" key="5">
    <source>
        <dbReference type="ARBA" id="ARBA00022723"/>
    </source>
</evidence>
<comment type="similarity">
    <text evidence="3">Belongs to the RNase HII family. Eukaryotic subfamily.</text>
</comment>
<evidence type="ECO:0000256" key="8">
    <source>
        <dbReference type="PROSITE-ProRule" id="PRU01319"/>
    </source>
</evidence>
<comment type="caution">
    <text evidence="11">The sequence shown here is derived from an EMBL/GenBank/DDBJ whole genome shotgun (WGS) entry which is preliminary data.</text>
</comment>
<dbReference type="GO" id="GO:0032299">
    <property type="term" value="C:ribonuclease H2 complex"/>
    <property type="evidence" value="ECO:0007669"/>
    <property type="project" value="TreeGrafter"/>
</dbReference>
<evidence type="ECO:0000256" key="6">
    <source>
        <dbReference type="ARBA" id="ARBA00022759"/>
    </source>
</evidence>
<evidence type="ECO:0000256" key="1">
    <source>
        <dbReference type="ARBA" id="ARBA00000077"/>
    </source>
</evidence>
<dbReference type="Gene3D" id="1.10.10.460">
    <property type="entry name" value="Ribonuclease hii. Domain 2"/>
    <property type="match status" value="1"/>
</dbReference>
<comment type="cofactor">
    <cofactor evidence="8">
        <name>Mn(2+)</name>
        <dbReference type="ChEBI" id="CHEBI:29035"/>
    </cofactor>
    <cofactor evidence="8">
        <name>Mg(2+)</name>
        <dbReference type="ChEBI" id="CHEBI:18420"/>
    </cofactor>
    <text evidence="8">Manganese or magnesium. Binds 1 divalent metal ion per monomer in the absence of substrate. May bind a second metal ion after substrate binding.</text>
</comment>
<dbReference type="AlphaFoldDB" id="A0A5A8C0K0"/>
<comment type="function">
    <text evidence="9">Endonuclease that specifically degrades the RNA of RNA-DNA hybrids.</text>
</comment>
<evidence type="ECO:0000256" key="9">
    <source>
        <dbReference type="RuleBase" id="RU003515"/>
    </source>
</evidence>
<dbReference type="PANTHER" id="PTHR10954">
    <property type="entry name" value="RIBONUCLEASE H2 SUBUNIT A"/>
    <property type="match status" value="1"/>
</dbReference>
<evidence type="ECO:0000256" key="7">
    <source>
        <dbReference type="ARBA" id="ARBA00022801"/>
    </source>
</evidence>
<feature type="binding site" evidence="8">
    <location>
        <position position="141"/>
    </location>
    <ligand>
        <name>a divalent metal cation</name>
        <dbReference type="ChEBI" id="CHEBI:60240"/>
    </ligand>
</feature>
<name>A0A5A8C0K0_CAFRO</name>
<evidence type="ECO:0000259" key="10">
    <source>
        <dbReference type="PROSITE" id="PS51975"/>
    </source>
</evidence>
<organism evidence="11 12">
    <name type="scientific">Cafeteria roenbergensis</name>
    <name type="common">Marine flagellate</name>
    <dbReference type="NCBI Taxonomy" id="33653"/>
    <lineage>
        <taxon>Eukaryota</taxon>
        <taxon>Sar</taxon>
        <taxon>Stramenopiles</taxon>
        <taxon>Bigyra</taxon>
        <taxon>Opalozoa</taxon>
        <taxon>Bicosoecida</taxon>
        <taxon>Cafeteriaceae</taxon>
        <taxon>Cafeteria</taxon>
    </lineage>
</organism>
<dbReference type="CDD" id="cd07181">
    <property type="entry name" value="RNase_HII_eukaryota_like"/>
    <property type="match status" value="1"/>
</dbReference>
<accession>A0A5A8C0K0</accession>
<dbReference type="GO" id="GO:0006298">
    <property type="term" value="P:mismatch repair"/>
    <property type="evidence" value="ECO:0007669"/>
    <property type="project" value="TreeGrafter"/>
</dbReference>
<dbReference type="InterPro" id="IPR024567">
    <property type="entry name" value="RNase_HII/HIII_dom"/>
</dbReference>
<dbReference type="Proteomes" id="UP000323011">
    <property type="component" value="Unassembled WGS sequence"/>
</dbReference>
<dbReference type="GO" id="GO:0004523">
    <property type="term" value="F:RNA-DNA hybrid ribonuclease activity"/>
    <property type="evidence" value="ECO:0007669"/>
    <property type="project" value="UniProtKB-UniRule"/>
</dbReference>
<keyword evidence="12" id="KW-1185">Reference proteome</keyword>
<feature type="binding site" evidence="8">
    <location>
        <position position="34"/>
    </location>
    <ligand>
        <name>a divalent metal cation</name>
        <dbReference type="ChEBI" id="CHEBI:60240"/>
    </ligand>
</feature>
<dbReference type="InterPro" id="IPR004649">
    <property type="entry name" value="RNase_H2_suA"/>
</dbReference>
<dbReference type="Gene3D" id="3.30.420.10">
    <property type="entry name" value="Ribonuclease H-like superfamily/Ribonuclease H"/>
    <property type="match status" value="1"/>
</dbReference>
<dbReference type="SUPFAM" id="SSF53098">
    <property type="entry name" value="Ribonuclease H-like"/>
    <property type="match status" value="1"/>
</dbReference>
<keyword evidence="4 8" id="KW-0540">Nuclease</keyword>
<gene>
    <name evidence="11" type="ORF">FNF29_08218</name>
</gene>
<dbReference type="InterPro" id="IPR023160">
    <property type="entry name" value="RNase_HII_hlx-loop-hlx_cap_dom"/>
</dbReference>
<comment type="catalytic activity">
    <reaction evidence="1 8 9">
        <text>Endonucleolytic cleavage to 5'-phosphomonoester.</text>
        <dbReference type="EC" id="3.1.26.4"/>
    </reaction>
</comment>
<feature type="domain" description="RNase H type-2" evidence="10">
    <location>
        <begin position="28"/>
        <end position="255"/>
    </location>
</feature>
<evidence type="ECO:0000256" key="2">
    <source>
        <dbReference type="ARBA" id="ARBA00001946"/>
    </source>
</evidence>
<dbReference type="InterPro" id="IPR036397">
    <property type="entry name" value="RNaseH_sf"/>
</dbReference>
<comment type="cofactor">
    <cofactor evidence="2">
        <name>Mg(2+)</name>
        <dbReference type="ChEBI" id="CHEBI:18420"/>
    </cofactor>
</comment>
<dbReference type="GO" id="GO:0003723">
    <property type="term" value="F:RNA binding"/>
    <property type="evidence" value="ECO:0007669"/>
    <property type="project" value="UniProtKB-UniRule"/>
</dbReference>
<dbReference type="GO" id="GO:0046872">
    <property type="term" value="F:metal ion binding"/>
    <property type="evidence" value="ECO:0007669"/>
    <property type="project" value="UniProtKB-KW"/>
</dbReference>
<proteinExistence type="inferred from homology"/>
<feature type="binding site" evidence="8">
    <location>
        <position position="35"/>
    </location>
    <ligand>
        <name>a divalent metal cation</name>
        <dbReference type="ChEBI" id="CHEBI:60240"/>
    </ligand>
</feature>
<keyword evidence="7 8" id="KW-0378">Hydrolase</keyword>
<dbReference type="EC" id="3.1.26.4" evidence="9"/>